<evidence type="ECO:0000256" key="1">
    <source>
        <dbReference type="SAM" id="SignalP"/>
    </source>
</evidence>
<evidence type="ECO:0008006" key="4">
    <source>
        <dbReference type="Google" id="ProtNLM"/>
    </source>
</evidence>
<sequence length="353" mass="36326">MSYRHRIIGAVLAAGLLAGAGPGASAGVPAVVGRVEVVNSATHRPVLGLSPLTDGTVVDLSRLAGIDLGLHAEGAPAFTVTGPDGDTHECADSAGCAPLHAPGPHTLTVAGAPLSVRFTVTATAGTGPALDVLFVGNSLLGTINHGSGENTPNLVRHLASAAGRALNVTEVIHSGYTLRQTWNDGLVTKALGGAKRYDFIVLQEYSTLVATNPAAARDTLLDVYGPRFERALKPGGRVVLFKNWALADPAPFPSRAAAKRAIDANYAALSAALPTPNLLAPIGDEFETVIAGKGVSYLIVPDGKHPNDTAIYLDAVTLYGILFRESPRDLADLYVPAPDAAELRSVAASAIGY</sequence>
<reference evidence="3" key="1">
    <citation type="journal article" date="2019" name="Int. J. Syst. Evol. Microbiol.">
        <title>The Global Catalogue of Microorganisms (GCM) 10K type strain sequencing project: providing services to taxonomists for standard genome sequencing and annotation.</title>
        <authorList>
            <consortium name="The Broad Institute Genomics Platform"/>
            <consortium name="The Broad Institute Genome Sequencing Center for Infectious Disease"/>
            <person name="Wu L."/>
            <person name="Ma J."/>
        </authorList>
    </citation>
    <scope>NUCLEOTIDE SEQUENCE [LARGE SCALE GENOMIC DNA]</scope>
    <source>
        <strain evidence="3">JCM 3272</strain>
    </source>
</reference>
<protein>
    <recommendedName>
        <fullName evidence="4">SGNH/GDSL hydrolase family protein</fullName>
    </recommendedName>
</protein>
<keyword evidence="1" id="KW-0732">Signal</keyword>
<dbReference type="InterPro" id="IPR036514">
    <property type="entry name" value="SGNH_hydro_sf"/>
</dbReference>
<feature type="signal peptide" evidence="1">
    <location>
        <begin position="1"/>
        <end position="26"/>
    </location>
</feature>
<gene>
    <name evidence="2" type="ORF">GCM10010170_090490</name>
</gene>
<accession>A0ABP5ULZ6</accession>
<feature type="chain" id="PRO_5047043259" description="SGNH/GDSL hydrolase family protein" evidence="1">
    <location>
        <begin position="27"/>
        <end position="353"/>
    </location>
</feature>
<dbReference type="EMBL" id="BAAARV010000092">
    <property type="protein sequence ID" value="GAA2382305.1"/>
    <property type="molecule type" value="Genomic_DNA"/>
</dbReference>
<evidence type="ECO:0000313" key="2">
    <source>
        <dbReference type="EMBL" id="GAA2382305.1"/>
    </source>
</evidence>
<comment type="caution">
    <text evidence="2">The sequence shown here is derived from an EMBL/GenBank/DDBJ whole genome shotgun (WGS) entry which is preliminary data.</text>
</comment>
<dbReference type="SUPFAM" id="SSF52266">
    <property type="entry name" value="SGNH hydrolase"/>
    <property type="match status" value="1"/>
</dbReference>
<proteinExistence type="predicted"/>
<organism evidence="2 3">
    <name type="scientific">Dactylosporangium salmoneum</name>
    <dbReference type="NCBI Taxonomy" id="53361"/>
    <lineage>
        <taxon>Bacteria</taxon>
        <taxon>Bacillati</taxon>
        <taxon>Actinomycetota</taxon>
        <taxon>Actinomycetes</taxon>
        <taxon>Micromonosporales</taxon>
        <taxon>Micromonosporaceae</taxon>
        <taxon>Dactylosporangium</taxon>
    </lineage>
</organism>
<dbReference type="Gene3D" id="3.40.50.1110">
    <property type="entry name" value="SGNH hydrolase"/>
    <property type="match status" value="1"/>
</dbReference>
<keyword evidence="3" id="KW-1185">Reference proteome</keyword>
<dbReference type="RefSeq" id="WP_344618868.1">
    <property type="nucleotide sequence ID" value="NZ_BAAARV010000092.1"/>
</dbReference>
<dbReference type="Proteomes" id="UP001501444">
    <property type="component" value="Unassembled WGS sequence"/>
</dbReference>
<evidence type="ECO:0000313" key="3">
    <source>
        <dbReference type="Proteomes" id="UP001501444"/>
    </source>
</evidence>
<name>A0ABP5ULZ6_9ACTN</name>